<dbReference type="Gene3D" id="3.20.20.80">
    <property type="entry name" value="Glycosidases"/>
    <property type="match status" value="1"/>
</dbReference>
<feature type="domain" description="Glycoside hydrolase family 5" evidence="4">
    <location>
        <begin position="40"/>
        <end position="283"/>
    </location>
</feature>
<evidence type="ECO:0000256" key="2">
    <source>
        <dbReference type="ARBA" id="ARBA00023295"/>
    </source>
</evidence>
<dbReference type="Proteomes" id="UP001595557">
    <property type="component" value="Unassembled WGS sequence"/>
</dbReference>
<dbReference type="InterPro" id="IPR051923">
    <property type="entry name" value="Glycosyl_Hydrolase_39"/>
</dbReference>
<dbReference type="InterPro" id="IPR001547">
    <property type="entry name" value="Glyco_hydro_5"/>
</dbReference>
<dbReference type="SUPFAM" id="SSF51445">
    <property type="entry name" value="(Trans)glycosidases"/>
    <property type="match status" value="1"/>
</dbReference>
<evidence type="ECO:0000256" key="1">
    <source>
        <dbReference type="ARBA" id="ARBA00022801"/>
    </source>
</evidence>
<sequence length="343" mass="36926">MGTPGTASEGGAQPGAIPDDALGLAVGLDALRWQDSLDLRAEFADYAAMGVRWLRTDLNWASVQAQGPDSFDWGDMDRIVETAKTFGIQVLPVVGATPEWAWQDPESPSPPKDPKAYGRFLKAAVERYAPRGIHTWEIWNEPNLKGPFPPRPDPVAYAALLKEASLAIRAADPGATIVLGGLAAATSTRLFGNSPAIAAVDFLETVYAEGAGDSFDAVGFHPYTGSDLPDLEARRNSWGLMAGPIRDIMIAHGDKAKAIWITEYGAPTNEDGGGVSEARQAEQLAASHALAQETPWLGPLFWYSYRDLGNDPSDREDWFGLMTGDNRPKPARAALESILSRQP</sequence>
<dbReference type="EMBL" id="JBHRTE010000037">
    <property type="protein sequence ID" value="MFC3168035.1"/>
    <property type="molecule type" value="Genomic_DNA"/>
</dbReference>
<comment type="caution">
    <text evidence="5">The sequence shown here is derived from an EMBL/GenBank/DDBJ whole genome shotgun (WGS) entry which is preliminary data.</text>
</comment>
<dbReference type="Pfam" id="PF00150">
    <property type="entry name" value="Cellulase"/>
    <property type="match status" value="1"/>
</dbReference>
<comment type="similarity">
    <text evidence="3">Belongs to the glycosyl hydrolase 5 (cellulase A) family.</text>
</comment>
<evidence type="ECO:0000256" key="3">
    <source>
        <dbReference type="RuleBase" id="RU361153"/>
    </source>
</evidence>
<dbReference type="RefSeq" id="WP_207470052.1">
    <property type="nucleotide sequence ID" value="NZ_JAFNAW010000037.1"/>
</dbReference>
<keyword evidence="1 3" id="KW-0378">Hydrolase</keyword>
<evidence type="ECO:0000259" key="4">
    <source>
        <dbReference type="Pfam" id="PF00150"/>
    </source>
</evidence>
<evidence type="ECO:0000313" key="6">
    <source>
        <dbReference type="Proteomes" id="UP001595557"/>
    </source>
</evidence>
<name>A0ABV7IF69_9RHOB</name>
<accession>A0ABV7IF69</accession>
<organism evidence="5 6">
    <name type="scientific">Paracoccus fontiphilus</name>
    <dbReference type="NCBI Taxonomy" id="1815556"/>
    <lineage>
        <taxon>Bacteria</taxon>
        <taxon>Pseudomonadati</taxon>
        <taxon>Pseudomonadota</taxon>
        <taxon>Alphaproteobacteria</taxon>
        <taxon>Rhodobacterales</taxon>
        <taxon>Paracoccaceae</taxon>
        <taxon>Paracoccus</taxon>
    </lineage>
</organism>
<gene>
    <name evidence="5" type="ORF">ACFOD7_08240</name>
</gene>
<protein>
    <submittedName>
        <fullName evidence="5">Cellulase family glycosylhydrolase</fullName>
    </submittedName>
</protein>
<keyword evidence="6" id="KW-1185">Reference proteome</keyword>
<evidence type="ECO:0000313" key="5">
    <source>
        <dbReference type="EMBL" id="MFC3168035.1"/>
    </source>
</evidence>
<proteinExistence type="inferred from homology"/>
<reference evidence="6" key="1">
    <citation type="journal article" date="2019" name="Int. J. Syst. Evol. Microbiol.">
        <title>The Global Catalogue of Microorganisms (GCM) 10K type strain sequencing project: providing services to taxonomists for standard genome sequencing and annotation.</title>
        <authorList>
            <consortium name="The Broad Institute Genomics Platform"/>
            <consortium name="The Broad Institute Genome Sequencing Center for Infectious Disease"/>
            <person name="Wu L."/>
            <person name="Ma J."/>
        </authorList>
    </citation>
    <scope>NUCLEOTIDE SEQUENCE [LARGE SCALE GENOMIC DNA]</scope>
    <source>
        <strain evidence="6">KCTC 52239</strain>
    </source>
</reference>
<dbReference type="PANTHER" id="PTHR12631:SF10">
    <property type="entry name" value="BETA-XYLOSIDASE-LIKE PROTEIN-RELATED"/>
    <property type="match status" value="1"/>
</dbReference>
<dbReference type="InterPro" id="IPR017853">
    <property type="entry name" value="GH"/>
</dbReference>
<dbReference type="PANTHER" id="PTHR12631">
    <property type="entry name" value="ALPHA-L-IDURONIDASE"/>
    <property type="match status" value="1"/>
</dbReference>
<keyword evidence="2 3" id="KW-0326">Glycosidase</keyword>